<dbReference type="OrthoDB" id="2369050at2759"/>
<dbReference type="HOGENOM" id="CLU_018255_1_0_1"/>
<evidence type="ECO:0000256" key="1">
    <source>
        <dbReference type="SAM" id="MobiDB-lite"/>
    </source>
</evidence>
<feature type="region of interest" description="Disordered" evidence="1">
    <location>
        <begin position="188"/>
        <end position="240"/>
    </location>
</feature>
<gene>
    <name evidence="2" type="ORF">CY34DRAFT_95004</name>
</gene>
<dbReference type="EMBL" id="KN835559">
    <property type="protein sequence ID" value="KIK36119.1"/>
    <property type="molecule type" value="Genomic_DNA"/>
</dbReference>
<dbReference type="Proteomes" id="UP000054485">
    <property type="component" value="Unassembled WGS sequence"/>
</dbReference>
<dbReference type="STRING" id="930992.A0A0D0ADB2"/>
<dbReference type="InterPro" id="IPR021109">
    <property type="entry name" value="Peptidase_aspartic_dom_sf"/>
</dbReference>
<sequence length="573" mass="64612">MSAPSKVARVEQPAVNKPPTLTAGEISPEVFRAWEMCCRQFFMHKEVPENEMVKKVAWGMQEPIIQDWYLNDQDRFNSLSFADYIKEVRDYWLPSDWENTVRQNMLSSTQGQRSFIEWAVEIQSKNTLLRDTESYFTDVYLKYHLESHMNPTLRAEYRDECITETDLHKWIDKVKVLDRKRMRNVVQTKEAADSAYRAGQGKGSTDKKLASSTRFNAKSGQATSNSDSSKPFTRLPSLTDEERQLLRDNDGCFKCREPFVKHSSANCSKGFPDGATYKPITAATIAAKKAKKSAKDVVAAVEVEESHTVAVVMPSAVLGNGSDSDEECVAPLQTSHLRWECCVDGPAVSSPVVVSALIDHGSSLVLIDETLVNTLGLRRRQLQKPVPVTVALSEAKQSFLLSHYVKLSCSSLDQTYTSRTVRAVIAPNLCTPLLLGGPFLEHNRIIIDHELRTCVVKDTNYDLLQPRTAAAPPRKQIASFELKTIVESECEPVLGVNVVTAIQDRIKGLEYQNSLIALDAKFKLEFKDRFPCDIPHNDTMPSDVLFRVHLKEANKIVQQRSYDCPKKYRAAWK</sequence>
<feature type="compositionally biased region" description="Polar residues" evidence="1">
    <location>
        <begin position="210"/>
        <end position="231"/>
    </location>
</feature>
<protein>
    <submittedName>
        <fullName evidence="2">Uncharacterized protein</fullName>
    </submittedName>
</protein>
<reference evidence="3" key="2">
    <citation type="submission" date="2015-01" db="EMBL/GenBank/DDBJ databases">
        <title>Evolutionary Origins and Diversification of the Mycorrhizal Mutualists.</title>
        <authorList>
            <consortium name="DOE Joint Genome Institute"/>
            <consortium name="Mycorrhizal Genomics Consortium"/>
            <person name="Kohler A."/>
            <person name="Kuo A."/>
            <person name="Nagy L.G."/>
            <person name="Floudas D."/>
            <person name="Copeland A."/>
            <person name="Barry K.W."/>
            <person name="Cichocki N."/>
            <person name="Veneault-Fourrey C."/>
            <person name="LaButti K."/>
            <person name="Lindquist E.A."/>
            <person name="Lipzen A."/>
            <person name="Lundell T."/>
            <person name="Morin E."/>
            <person name="Murat C."/>
            <person name="Riley R."/>
            <person name="Ohm R."/>
            <person name="Sun H."/>
            <person name="Tunlid A."/>
            <person name="Henrissat B."/>
            <person name="Grigoriev I.V."/>
            <person name="Hibbett D.S."/>
            <person name="Martin F."/>
        </authorList>
    </citation>
    <scope>NUCLEOTIDE SEQUENCE [LARGE SCALE GENOMIC DNA]</scope>
    <source>
        <strain evidence="3">UH-Slu-Lm8-n1</strain>
    </source>
</reference>
<dbReference type="InParanoid" id="A0A0D0ADB2"/>
<keyword evidence="3" id="KW-1185">Reference proteome</keyword>
<organism evidence="2 3">
    <name type="scientific">Suillus luteus UH-Slu-Lm8-n1</name>
    <dbReference type="NCBI Taxonomy" id="930992"/>
    <lineage>
        <taxon>Eukaryota</taxon>
        <taxon>Fungi</taxon>
        <taxon>Dikarya</taxon>
        <taxon>Basidiomycota</taxon>
        <taxon>Agaricomycotina</taxon>
        <taxon>Agaricomycetes</taxon>
        <taxon>Agaricomycetidae</taxon>
        <taxon>Boletales</taxon>
        <taxon>Suillineae</taxon>
        <taxon>Suillaceae</taxon>
        <taxon>Suillus</taxon>
    </lineage>
</organism>
<proteinExistence type="predicted"/>
<feature type="non-terminal residue" evidence="2">
    <location>
        <position position="573"/>
    </location>
</feature>
<dbReference type="AlphaFoldDB" id="A0A0D0ADB2"/>
<accession>A0A0D0ADB2</accession>
<name>A0A0D0ADB2_9AGAM</name>
<dbReference type="Gene3D" id="2.40.70.10">
    <property type="entry name" value="Acid Proteases"/>
    <property type="match status" value="1"/>
</dbReference>
<reference evidence="2 3" key="1">
    <citation type="submission" date="2014-04" db="EMBL/GenBank/DDBJ databases">
        <authorList>
            <consortium name="DOE Joint Genome Institute"/>
            <person name="Kuo A."/>
            <person name="Ruytinx J."/>
            <person name="Rineau F."/>
            <person name="Colpaert J."/>
            <person name="Kohler A."/>
            <person name="Nagy L.G."/>
            <person name="Floudas D."/>
            <person name="Copeland A."/>
            <person name="Barry K.W."/>
            <person name="Cichocki N."/>
            <person name="Veneault-Fourrey C."/>
            <person name="LaButti K."/>
            <person name="Lindquist E.A."/>
            <person name="Lipzen A."/>
            <person name="Lundell T."/>
            <person name="Morin E."/>
            <person name="Murat C."/>
            <person name="Sun H."/>
            <person name="Tunlid A."/>
            <person name="Henrissat B."/>
            <person name="Grigoriev I.V."/>
            <person name="Hibbett D.S."/>
            <person name="Martin F."/>
            <person name="Nordberg H.P."/>
            <person name="Cantor M.N."/>
            <person name="Hua S.X."/>
        </authorList>
    </citation>
    <scope>NUCLEOTIDE SEQUENCE [LARGE SCALE GENOMIC DNA]</scope>
    <source>
        <strain evidence="2 3">UH-Slu-Lm8-n1</strain>
    </source>
</reference>
<dbReference type="CDD" id="cd00303">
    <property type="entry name" value="retropepsin_like"/>
    <property type="match status" value="1"/>
</dbReference>
<evidence type="ECO:0000313" key="2">
    <source>
        <dbReference type="EMBL" id="KIK36119.1"/>
    </source>
</evidence>
<evidence type="ECO:0000313" key="3">
    <source>
        <dbReference type="Proteomes" id="UP000054485"/>
    </source>
</evidence>